<feature type="transmembrane region" description="Helical" evidence="1">
    <location>
        <begin position="7"/>
        <end position="25"/>
    </location>
</feature>
<accession>A0A2S0UKL2</accession>
<dbReference type="KEGG" id="geh:HYN69_07280"/>
<keyword evidence="3" id="KW-1185">Reference proteome</keyword>
<sequence length="116" mass="12394">MVVAGSVVPLLLAVAYAGLILGHWADAEGGFGSLADVAKLFANPWLLLAGWLHYLCFDLLVGAWIVRRALAEGVAHGFVVPCLALTFLFGPVGFLLFSMVRISLARVTGPRERMKG</sequence>
<dbReference type="OrthoDB" id="345237at2"/>
<evidence type="ECO:0000256" key="1">
    <source>
        <dbReference type="SAM" id="Phobius"/>
    </source>
</evidence>
<dbReference type="InterPro" id="IPR025461">
    <property type="entry name" value="ABA4-like"/>
</dbReference>
<evidence type="ECO:0000313" key="2">
    <source>
        <dbReference type="EMBL" id="AWB48342.1"/>
    </source>
</evidence>
<name>A0A2S0UKL2_9RHOB</name>
<keyword evidence="1" id="KW-1133">Transmembrane helix</keyword>
<dbReference type="EMBL" id="CP028918">
    <property type="protein sequence ID" value="AWB48342.1"/>
    <property type="molecule type" value="Genomic_DNA"/>
</dbReference>
<keyword evidence="1" id="KW-0812">Transmembrane</keyword>
<feature type="transmembrane region" description="Helical" evidence="1">
    <location>
        <begin position="78"/>
        <end position="100"/>
    </location>
</feature>
<gene>
    <name evidence="2" type="ORF">HYN69_07280</name>
</gene>
<evidence type="ECO:0000313" key="3">
    <source>
        <dbReference type="Proteomes" id="UP000244496"/>
    </source>
</evidence>
<dbReference type="Proteomes" id="UP000244496">
    <property type="component" value="Chromosome"/>
</dbReference>
<protein>
    <submittedName>
        <fullName evidence="2">DUF4281 domain-containing protein</fullName>
    </submittedName>
</protein>
<organism evidence="2 3">
    <name type="scientific">Paragemmobacter aquarius</name>
    <dbReference type="NCBI Taxonomy" id="2169400"/>
    <lineage>
        <taxon>Bacteria</taxon>
        <taxon>Pseudomonadati</taxon>
        <taxon>Pseudomonadota</taxon>
        <taxon>Alphaproteobacteria</taxon>
        <taxon>Rhodobacterales</taxon>
        <taxon>Paracoccaceae</taxon>
        <taxon>Paragemmobacter</taxon>
    </lineage>
</organism>
<feature type="transmembrane region" description="Helical" evidence="1">
    <location>
        <begin position="45"/>
        <end position="66"/>
    </location>
</feature>
<dbReference type="Pfam" id="PF14108">
    <property type="entry name" value="ABA4-like"/>
    <property type="match status" value="1"/>
</dbReference>
<keyword evidence="1" id="KW-0472">Membrane</keyword>
<dbReference type="AlphaFoldDB" id="A0A2S0UKL2"/>
<proteinExistence type="predicted"/>
<reference evidence="2 3" key="1">
    <citation type="submission" date="2018-04" db="EMBL/GenBank/DDBJ databases">
        <title>Genome sequencing of Gemmobacter.</title>
        <authorList>
            <person name="Yi H."/>
            <person name="Baek M.-G."/>
        </authorList>
    </citation>
    <scope>NUCLEOTIDE SEQUENCE [LARGE SCALE GENOMIC DNA]</scope>
    <source>
        <strain evidence="2 3">HYN0069</strain>
    </source>
</reference>